<evidence type="ECO:0000313" key="2">
    <source>
        <dbReference type="EMBL" id="GGN95927.1"/>
    </source>
</evidence>
<protein>
    <recommendedName>
        <fullName evidence="1">Halobacterial output domain-containing protein</fullName>
    </recommendedName>
</protein>
<reference evidence="2" key="1">
    <citation type="journal article" date="2014" name="Int. J. Syst. Evol. Microbiol.">
        <title>Complete genome sequence of Corynebacterium casei LMG S-19264T (=DSM 44701T), isolated from a smear-ripened cheese.</title>
        <authorList>
            <consortium name="US DOE Joint Genome Institute (JGI-PGF)"/>
            <person name="Walter F."/>
            <person name="Albersmeier A."/>
            <person name="Kalinowski J."/>
            <person name="Ruckert C."/>
        </authorList>
    </citation>
    <scope>NUCLEOTIDE SEQUENCE</scope>
    <source>
        <strain evidence="2">JCM 17820</strain>
    </source>
</reference>
<dbReference type="Proteomes" id="UP000605784">
    <property type="component" value="Unassembled WGS sequence"/>
</dbReference>
<dbReference type="InterPro" id="IPR040624">
    <property type="entry name" value="HalOD1"/>
</dbReference>
<comment type="caution">
    <text evidence="2">The sequence shown here is derived from an EMBL/GenBank/DDBJ whole genome shotgun (WGS) entry which is preliminary data.</text>
</comment>
<gene>
    <name evidence="2" type="ORF">GCM10009030_23610</name>
</gene>
<evidence type="ECO:0000313" key="3">
    <source>
        <dbReference type="Proteomes" id="UP000605784"/>
    </source>
</evidence>
<keyword evidence="3" id="KW-1185">Reference proteome</keyword>
<dbReference type="RefSeq" id="WP_188997832.1">
    <property type="nucleotide sequence ID" value="NZ_BMOU01000004.1"/>
</dbReference>
<name>A0A830GMI6_9EURY</name>
<organism evidence="2 3">
    <name type="scientific">Haloarcula pellucida</name>
    <dbReference type="NCBI Taxonomy" id="1427151"/>
    <lineage>
        <taxon>Archaea</taxon>
        <taxon>Methanobacteriati</taxon>
        <taxon>Methanobacteriota</taxon>
        <taxon>Stenosarchaea group</taxon>
        <taxon>Halobacteria</taxon>
        <taxon>Halobacteriales</taxon>
        <taxon>Haloarculaceae</taxon>
        <taxon>Haloarcula</taxon>
    </lineage>
</organism>
<sequence>MYEDNPDSDDSTARTEWDSVADLITSLLTAVADETGTRVSDLPPLNDFVDPDAMESLLTSDRSETIQLSFNYTGVRVHIDSDGYLFVQQRTGPTE</sequence>
<dbReference type="Pfam" id="PF18545">
    <property type="entry name" value="HalOD1"/>
    <property type="match status" value="1"/>
</dbReference>
<evidence type="ECO:0000259" key="1">
    <source>
        <dbReference type="Pfam" id="PF18545"/>
    </source>
</evidence>
<proteinExistence type="predicted"/>
<accession>A0A830GMI6</accession>
<feature type="domain" description="Halobacterial output" evidence="1">
    <location>
        <begin position="24"/>
        <end position="88"/>
    </location>
</feature>
<dbReference type="EMBL" id="BMOU01000004">
    <property type="protein sequence ID" value="GGN95927.1"/>
    <property type="molecule type" value="Genomic_DNA"/>
</dbReference>
<dbReference type="AlphaFoldDB" id="A0A830GMI6"/>
<reference evidence="2" key="2">
    <citation type="submission" date="2020-09" db="EMBL/GenBank/DDBJ databases">
        <authorList>
            <person name="Sun Q."/>
            <person name="Ohkuma M."/>
        </authorList>
    </citation>
    <scope>NUCLEOTIDE SEQUENCE</scope>
    <source>
        <strain evidence="2">JCM 17820</strain>
    </source>
</reference>